<dbReference type="Pfam" id="PF13286">
    <property type="entry name" value="HD_assoc"/>
    <property type="match status" value="1"/>
</dbReference>
<evidence type="ECO:0000313" key="3">
    <source>
        <dbReference type="EMBL" id="TLP36282.1"/>
    </source>
</evidence>
<dbReference type="GO" id="GO:0008832">
    <property type="term" value="F:dGTPase activity"/>
    <property type="evidence" value="ECO:0007669"/>
    <property type="project" value="UniProtKB-EC"/>
</dbReference>
<keyword evidence="4" id="KW-1185">Reference proteome</keyword>
<dbReference type="InterPro" id="IPR026875">
    <property type="entry name" value="PHydrolase_assoc_dom"/>
</dbReference>
<dbReference type="EMBL" id="VANU01000006">
    <property type="protein sequence ID" value="TLP36282.1"/>
    <property type="molecule type" value="Genomic_DNA"/>
</dbReference>
<keyword evidence="1 3" id="KW-0378">Hydrolase</keyword>
<dbReference type="SUPFAM" id="SSF109604">
    <property type="entry name" value="HD-domain/PDEase-like"/>
    <property type="match status" value="1"/>
</dbReference>
<evidence type="ECO:0000313" key="4">
    <source>
        <dbReference type="Proteomes" id="UP000308901"/>
    </source>
</evidence>
<dbReference type="Proteomes" id="UP000308901">
    <property type="component" value="Unassembled WGS sequence"/>
</dbReference>
<dbReference type="OrthoDB" id="9803619at2"/>
<dbReference type="InterPro" id="IPR050135">
    <property type="entry name" value="dGTPase-like"/>
</dbReference>
<comment type="caution">
    <text evidence="3">The sequence shown here is derived from an EMBL/GenBank/DDBJ whole genome shotgun (WGS) entry which is preliminary data.</text>
</comment>
<proteinExistence type="predicted"/>
<evidence type="ECO:0000259" key="2">
    <source>
        <dbReference type="PROSITE" id="PS51831"/>
    </source>
</evidence>
<feature type="domain" description="HD" evidence="2">
    <location>
        <begin position="58"/>
        <end position="246"/>
    </location>
</feature>
<dbReference type="InterPro" id="IPR023293">
    <property type="entry name" value="dGTP_triP_hydro_central_sf"/>
</dbReference>
<dbReference type="GO" id="GO:0006203">
    <property type="term" value="P:dGTP catabolic process"/>
    <property type="evidence" value="ECO:0007669"/>
    <property type="project" value="TreeGrafter"/>
</dbReference>
<protein>
    <submittedName>
        <fullName evidence="3">dGTPase</fullName>
        <ecNumber evidence="3">3.1.5.1</ecNumber>
    </submittedName>
</protein>
<sequence length="478" mass="55902">MCDYRKKLTTNREFYPIKDLDISVESDRGRILSAPSLRRLQKKTQVFPLELNAAVRSRLTHSLEVSQTARFIAKTILKKCEGKFYLNEVRDAFISTSEMTSLIHDIGNPPFGHFAEVALNSWMKNKGIKIFDNLIEVDEKNSELKNLLINDLCNFDGNAQGIRIITKLQRLNLSYSQIISMLKYTRGAFEPKPLKNEKYSYMRKKPGYYYSERDIVSKIKDSLDIQEGCRFPITYIMEAADDISYLNADMEDAVDKKILTFEKVYSLIKQECEKMDETYLLELVEEYYQKAKENESEPYQFNLFLTLTRAKLTHALVEHVSQVFVDNHEDIFNGRFDAALLEFDKNSKYTKAVKVLQNISIEHIYNNKDIQTLELKGQKILSTLCENYKPLLELEAQEFEDLVHGKRISCFISQRLIRRLSSKHIVAYKDSVEKLSKDDIVKYKLKEWYFRARLIFDYISGMTDDFALNEYKTLQALI</sequence>
<dbReference type="SMART" id="SM00471">
    <property type="entry name" value="HDc"/>
    <property type="match status" value="1"/>
</dbReference>
<dbReference type="InterPro" id="IPR003607">
    <property type="entry name" value="HD/PDEase_dom"/>
</dbReference>
<dbReference type="InterPro" id="IPR006674">
    <property type="entry name" value="HD_domain"/>
</dbReference>
<evidence type="ECO:0000256" key="1">
    <source>
        <dbReference type="ARBA" id="ARBA00022801"/>
    </source>
</evidence>
<dbReference type="NCBIfam" id="TIGR01353">
    <property type="entry name" value="dGTP_triPase"/>
    <property type="match status" value="1"/>
</dbReference>
<dbReference type="Gene3D" id="1.10.3210.10">
    <property type="entry name" value="Hypothetical protein af1432"/>
    <property type="match status" value="2"/>
</dbReference>
<name>A0A5R8XXY6_9BACT</name>
<dbReference type="CDD" id="cd00077">
    <property type="entry name" value="HDc"/>
    <property type="match status" value="1"/>
</dbReference>
<dbReference type="NCBIfam" id="NF003429">
    <property type="entry name" value="PRK04926.1"/>
    <property type="match status" value="1"/>
</dbReference>
<gene>
    <name evidence="3" type="ORF">FDK22_13540</name>
</gene>
<dbReference type="PROSITE" id="PS51831">
    <property type="entry name" value="HD"/>
    <property type="match status" value="1"/>
</dbReference>
<reference evidence="3 4" key="1">
    <citation type="submission" date="2019-05" db="EMBL/GenBank/DDBJ databases">
        <title>Arcobacter sp. nov., isolated from sea sediment.</title>
        <authorList>
            <person name="Kim W."/>
        </authorList>
    </citation>
    <scope>NUCLEOTIDE SEQUENCE [LARGE SCALE GENOMIC DNA]</scope>
    <source>
        <strain evidence="3 4">CAU 1517</strain>
    </source>
</reference>
<dbReference type="RefSeq" id="WP_138153512.1">
    <property type="nucleotide sequence ID" value="NZ_VANU01000006.1"/>
</dbReference>
<dbReference type="AlphaFoldDB" id="A0A5R8XXY6"/>
<accession>A0A5R8XXY6</accession>
<dbReference type="InterPro" id="IPR006261">
    <property type="entry name" value="dGTPase"/>
</dbReference>
<dbReference type="PANTHER" id="PTHR11373:SF32">
    <property type="entry name" value="DEOXYGUANOSINETRIPHOSPHATE TRIPHOSPHOHYDROLASE"/>
    <property type="match status" value="1"/>
</dbReference>
<dbReference type="Gene3D" id="1.10.3410.10">
    <property type="entry name" value="putative deoxyguanosinetriphosphate triphosphohydrolase like domain"/>
    <property type="match status" value="1"/>
</dbReference>
<organism evidence="3 4">
    <name type="scientific">Arcobacter arenosus</name>
    <dbReference type="NCBI Taxonomy" id="2576037"/>
    <lineage>
        <taxon>Bacteria</taxon>
        <taxon>Pseudomonadati</taxon>
        <taxon>Campylobacterota</taxon>
        <taxon>Epsilonproteobacteria</taxon>
        <taxon>Campylobacterales</taxon>
        <taxon>Arcobacteraceae</taxon>
        <taxon>Arcobacter</taxon>
    </lineage>
</organism>
<dbReference type="PANTHER" id="PTHR11373">
    <property type="entry name" value="DEOXYNUCLEOSIDE TRIPHOSPHATE TRIPHOSPHOHYDROLASE"/>
    <property type="match status" value="1"/>
</dbReference>
<dbReference type="EC" id="3.1.5.1" evidence="3"/>